<evidence type="ECO:0000256" key="6">
    <source>
        <dbReference type="HAMAP-Rule" id="MF_01892"/>
    </source>
</evidence>
<dbReference type="Proteomes" id="UP000241022">
    <property type="component" value="Unassembled WGS sequence"/>
</dbReference>
<dbReference type="Gene3D" id="3.30.70.2200">
    <property type="match status" value="1"/>
</dbReference>
<evidence type="ECO:0000256" key="5">
    <source>
        <dbReference type="ARBA" id="ARBA00022840"/>
    </source>
</evidence>
<dbReference type="Gene3D" id="3.90.600.20">
    <property type="match status" value="1"/>
</dbReference>
<dbReference type="Proteomes" id="UP000030944">
    <property type="component" value="Chromosome"/>
</dbReference>
<accession>A0A0A7UZC5</accession>
<dbReference type="EC" id="6.3.4.22" evidence="6"/>
<keyword evidence="2 6" id="KW-0436">Ligase</keyword>
<dbReference type="EMBL" id="LXWN01000003">
    <property type="protein sequence ID" value="PTL87112.1"/>
    <property type="molecule type" value="Genomic_DNA"/>
</dbReference>
<dbReference type="HOGENOM" id="CLU_675459_0_0_2"/>
<dbReference type="GeneID" id="24817164"/>
<reference evidence="11" key="2">
    <citation type="submission" date="2016-05" db="EMBL/GenBank/DDBJ databases">
        <authorList>
            <person name="Lavstsen T."/>
            <person name="Jespersen J.S."/>
        </authorList>
    </citation>
    <scope>NUCLEOTIDE SEQUENCE [LARGE SCALE GENOMIC DNA]</scope>
    <source>
        <strain evidence="11">U25</strain>
    </source>
</reference>
<dbReference type="PANTHER" id="PTHR40705:SF1">
    <property type="entry name" value="TRNA(ILE2) 2-AGMATINYLCYTIDINE SYNTHETASE TIAS"/>
    <property type="match status" value="1"/>
</dbReference>
<dbReference type="RefSeq" id="WP_048106135.1">
    <property type="nucleotide sequence ID" value="NZ_CP007026.1"/>
</dbReference>
<sequence length="439" mass="49955">MSKQILHIGIDDTDSPKGMCTTFLAYKIINRLKKENVDFLDFPNLVRFNPNIPWKTRGNGAVGIKISTSNPEKIKNLVKKFVKQYSDVKNGANPGLVFCQVENIPDEFLKISSDAMWKLIHRNEAKKILSKYNFDFFYLGNGQGLVGATSVIGYNFKDQTYELLSYRKSSQFGKKRSIDKSKVKEMQEKTYPNTFNSFDSKKNKVLLMPHGPDPVFYGVRGEDSSTLISASKMIKPKEKLAGYLIFKSNQGTGDHLKNEIDVNNFLPYTSGTLHGIVSTKPIVTKGGHVFFSMIVNNVKIHCAVYKPTRITNIAKELIIGDMIKVGGGIRKASKTHPRILNIEFIQVLKLEKKSKLTNPFCKKCKKSMKSKGKNQGFQCVKCKKSSPHKIRQFFTRSIKEQIYVPDTSAHRHLTKPVQRMKQISKHEKFDPNSLWINNF</sequence>
<evidence type="ECO:0000313" key="10">
    <source>
        <dbReference type="EMBL" id="AJA92104.1"/>
    </source>
</evidence>
<keyword evidence="1 6" id="KW-0963">Cytoplasm</keyword>
<feature type="domain" description="TiaS FLD" evidence="7">
    <location>
        <begin position="142"/>
        <end position="255"/>
    </location>
</feature>
<dbReference type="OrthoDB" id="39189at2157"/>
<dbReference type="InterPro" id="IPR053870">
    <property type="entry name" value="TiaS-like_TCKD"/>
</dbReference>
<comment type="subcellular location">
    <subcellularLocation>
        <location evidence="6">Cytoplasm</location>
    </subcellularLocation>
</comment>
<dbReference type="EMBL" id="CP007026">
    <property type="protein sequence ID" value="AJA92104.1"/>
    <property type="molecule type" value="Genomic_DNA"/>
</dbReference>
<evidence type="ECO:0000256" key="1">
    <source>
        <dbReference type="ARBA" id="ARBA00022490"/>
    </source>
</evidence>
<dbReference type="GO" id="GO:0002101">
    <property type="term" value="P:tRNA wobble cytosine modification"/>
    <property type="evidence" value="ECO:0007669"/>
    <property type="project" value="UniProtKB-UniRule"/>
</dbReference>
<dbReference type="GO" id="GO:0016879">
    <property type="term" value="F:ligase activity, forming carbon-nitrogen bonds"/>
    <property type="evidence" value="ECO:0007669"/>
    <property type="project" value="UniProtKB-UniRule"/>
</dbReference>
<keyword evidence="4 6" id="KW-0547">Nucleotide-binding</keyword>
<evidence type="ECO:0000259" key="8">
    <source>
        <dbReference type="Pfam" id="PF22641"/>
    </source>
</evidence>
<name>A0A0A7UZC5_9ARCH</name>
<dbReference type="Pfam" id="PF23783">
    <property type="entry name" value="Zn_ribbon_TiaS"/>
    <property type="match status" value="1"/>
</dbReference>
<evidence type="ECO:0000256" key="4">
    <source>
        <dbReference type="ARBA" id="ARBA00022741"/>
    </source>
</evidence>
<keyword evidence="5 6" id="KW-0067">ATP-binding</keyword>
<keyword evidence="13" id="KW-1185">Reference proteome</keyword>
<dbReference type="KEGG" id="nbv:T478_1284"/>
<evidence type="ECO:0000313" key="12">
    <source>
        <dbReference type="Proteomes" id="UP000030944"/>
    </source>
</evidence>
<keyword evidence="11" id="KW-0238">DNA-binding</keyword>
<dbReference type="InterPro" id="IPR013696">
    <property type="entry name" value="TiaS_FLD"/>
</dbReference>
<dbReference type="GO" id="GO:0005524">
    <property type="term" value="F:ATP binding"/>
    <property type="evidence" value="ECO:0007669"/>
    <property type="project" value="UniProtKB-KW"/>
</dbReference>
<feature type="domain" description="TiaS C-terminal zinc ribbon" evidence="9">
    <location>
        <begin position="358"/>
        <end position="398"/>
    </location>
</feature>
<comment type="function">
    <text evidence="6">ATP-dependent agmatine transferase that catalyzes the formation of 2-agmatinylcytidine (agm2C) at the wobble position (C34) of tRNA(Ile2), converting the codon specificity from AUG to AUA.</text>
</comment>
<protein>
    <recommendedName>
        <fullName evidence="6">tRNA(Ile2) 2-agmatinylcytidine synthetase TiaS</fullName>
        <shortName evidence="6">tRNA(Ile2)-agm2C synthetase</shortName>
        <ecNumber evidence="6">6.3.4.22</ecNumber>
    </recommendedName>
    <alternativeName>
        <fullName evidence="6">tRNA(Ile2) agmatidine synthetase</fullName>
    </alternativeName>
</protein>
<proteinExistence type="inferred from homology"/>
<keyword evidence="3 6" id="KW-0819">tRNA processing</keyword>
<evidence type="ECO:0000256" key="2">
    <source>
        <dbReference type="ARBA" id="ARBA00022598"/>
    </source>
</evidence>
<feature type="domain" description="TiaS-like TCKD" evidence="8">
    <location>
        <begin position="8"/>
        <end position="67"/>
    </location>
</feature>
<dbReference type="HAMAP" id="MF_01892">
    <property type="entry name" value="tRNA_Ile2_agm2C_synt"/>
    <property type="match status" value="1"/>
</dbReference>
<gene>
    <name evidence="6" type="primary">tiaS</name>
    <name evidence="11" type="ORF">A7X95_07315</name>
    <name evidence="10" type="ORF">T478_1284</name>
</gene>
<dbReference type="InterPro" id="IPR055394">
    <property type="entry name" value="Zn_ribbon_TiaS"/>
</dbReference>
<dbReference type="Gene3D" id="2.40.50.1010">
    <property type="match status" value="1"/>
</dbReference>
<evidence type="ECO:0000313" key="11">
    <source>
        <dbReference type="EMBL" id="PTL87112.1"/>
    </source>
</evidence>
<dbReference type="GO" id="GO:0005737">
    <property type="term" value="C:cytoplasm"/>
    <property type="evidence" value="ECO:0007669"/>
    <property type="project" value="UniProtKB-SubCell"/>
</dbReference>
<evidence type="ECO:0000259" key="9">
    <source>
        <dbReference type="Pfam" id="PF23783"/>
    </source>
</evidence>
<dbReference type="STRING" id="1410606.T478_1284"/>
<reference evidence="10 12" key="1">
    <citation type="journal article" date="2015" name="Proc. Natl. Acad. Sci. U.S.A.">
        <title>Genomic and proteomic characterization of "Candidatus Nitrosopelagicus brevis": An ammonia-oxidizing archaeon from the open ocean.</title>
        <authorList>
            <person name="Santoro A.E."/>
            <person name="Dupont C.L."/>
            <person name="Richter R.A."/>
            <person name="Craig M.T."/>
            <person name="Carini P."/>
            <person name="McIlvin M.R."/>
            <person name="Yang Y."/>
            <person name="Orsi W.D."/>
            <person name="Moran D.M."/>
            <person name="Saito M.A."/>
        </authorList>
    </citation>
    <scope>NUCLEOTIDE SEQUENCE [LARGE SCALE GENOMIC DNA]</scope>
    <source>
        <strain evidence="10">CN25</strain>
        <strain evidence="12">V2</strain>
    </source>
</reference>
<comment type="catalytic activity">
    <reaction evidence="6">
        <text>cytidine(34) in tRNA(Ile2) + agmatine + ATP + H2O = 2-agmatinylcytidine(34) in tRNA(Ile2) + AMP + 2 phosphate + 2 H(+)</text>
        <dbReference type="Rhea" id="RHEA:43608"/>
        <dbReference type="Rhea" id="RHEA-COMP:10625"/>
        <dbReference type="Rhea" id="RHEA-COMP:10626"/>
        <dbReference type="ChEBI" id="CHEBI:15377"/>
        <dbReference type="ChEBI" id="CHEBI:15378"/>
        <dbReference type="ChEBI" id="CHEBI:30616"/>
        <dbReference type="ChEBI" id="CHEBI:43474"/>
        <dbReference type="ChEBI" id="CHEBI:58145"/>
        <dbReference type="ChEBI" id="CHEBI:82748"/>
        <dbReference type="ChEBI" id="CHEBI:83545"/>
        <dbReference type="ChEBI" id="CHEBI:456215"/>
        <dbReference type="EC" id="6.3.4.22"/>
    </reaction>
</comment>
<evidence type="ECO:0000313" key="13">
    <source>
        <dbReference type="Proteomes" id="UP000241022"/>
    </source>
</evidence>
<dbReference type="PANTHER" id="PTHR40705">
    <property type="entry name" value="TRNA(ILE2) 2-AGMATINYLCYTIDINE SYNTHETASE TIAS"/>
    <property type="match status" value="1"/>
</dbReference>
<evidence type="ECO:0000259" key="7">
    <source>
        <dbReference type="Pfam" id="PF08489"/>
    </source>
</evidence>
<dbReference type="Pfam" id="PF08489">
    <property type="entry name" value="TiaS_FLD"/>
    <property type="match status" value="1"/>
</dbReference>
<dbReference type="Pfam" id="PF22641">
    <property type="entry name" value="TiaS_TCKD"/>
    <property type="match status" value="1"/>
</dbReference>
<reference evidence="11 13" key="3">
    <citation type="submission" date="2018-04" db="EMBL/GenBank/DDBJ databases">
        <title>Transcriptomics of ammonia oxidizing archaea.</title>
        <authorList>
            <person name="Carini P."/>
        </authorList>
    </citation>
    <scope>NUCLEOTIDE SEQUENCE [LARGE SCALE GENOMIC DNA]</scope>
    <source>
        <strain evidence="11 13">U25</strain>
    </source>
</reference>
<comment type="similarity">
    <text evidence="6">Belongs to the TiaS family.</text>
</comment>
<dbReference type="InterPro" id="IPR024913">
    <property type="entry name" value="tRNA_Ile2__agm2C_synt"/>
</dbReference>
<organism evidence="10 12">
    <name type="scientific">Candidatus Nitrosopelagicus brevis</name>
    <dbReference type="NCBI Taxonomy" id="1410606"/>
    <lineage>
        <taxon>Archaea</taxon>
        <taxon>Nitrososphaerota</taxon>
    </lineage>
</organism>
<dbReference type="AlphaFoldDB" id="A0A0A7UZC5"/>
<evidence type="ECO:0000256" key="3">
    <source>
        <dbReference type="ARBA" id="ARBA00022694"/>
    </source>
</evidence>
<dbReference type="GO" id="GO:0003677">
    <property type="term" value="F:DNA binding"/>
    <property type="evidence" value="ECO:0007669"/>
    <property type="project" value="UniProtKB-KW"/>
</dbReference>